<dbReference type="SUPFAM" id="SSF51445">
    <property type="entry name" value="(Trans)glycosidases"/>
    <property type="match status" value="1"/>
</dbReference>
<dbReference type="PANTHER" id="PTHR10357">
    <property type="entry name" value="ALPHA-AMYLASE FAMILY MEMBER"/>
    <property type="match status" value="1"/>
</dbReference>
<evidence type="ECO:0000259" key="1">
    <source>
        <dbReference type="SMART" id="SM00642"/>
    </source>
</evidence>
<dbReference type="GO" id="GO:0009313">
    <property type="term" value="P:oligosaccharide catabolic process"/>
    <property type="evidence" value="ECO:0007669"/>
    <property type="project" value="TreeGrafter"/>
</dbReference>
<reference evidence="2" key="1">
    <citation type="submission" date="2009-04" db="EMBL/GenBank/DDBJ databases">
        <title>Clostridium cellulovorans cellulosomal and noncellulosomal genes.</title>
        <authorList>
            <person name="Tamaru Y."/>
        </authorList>
    </citation>
    <scope>NUCLEOTIDE SEQUENCE</scope>
</reference>
<dbReference type="SMART" id="SM00642">
    <property type="entry name" value="Aamy"/>
    <property type="match status" value="1"/>
</dbReference>
<dbReference type="AlphaFoldDB" id="A0A173MZX6"/>
<dbReference type="InterPro" id="IPR017853">
    <property type="entry name" value="GH"/>
</dbReference>
<proteinExistence type="predicted"/>
<dbReference type="GO" id="GO:0004556">
    <property type="term" value="F:alpha-amylase activity"/>
    <property type="evidence" value="ECO:0007669"/>
    <property type="project" value="TreeGrafter"/>
</dbReference>
<organism evidence="2">
    <name type="scientific">Clostridium cellulovorans</name>
    <dbReference type="NCBI Taxonomy" id="1493"/>
    <lineage>
        <taxon>Bacteria</taxon>
        <taxon>Bacillati</taxon>
        <taxon>Bacillota</taxon>
        <taxon>Clostridia</taxon>
        <taxon>Eubacteriales</taxon>
        <taxon>Clostridiaceae</taxon>
        <taxon>Clostridium</taxon>
    </lineage>
</organism>
<sequence>MGKESKLIKLMNILKKKSKIGEGISYAVPDLWNCFDYSSKESNCREDGVLFVNPYDFYSECIEKYILKSRKSSIDYSKSLSKNVATVNGSVGVIGGDWIKSSIIYSMQIRTSTSWDHDLDGYLSDYSANGFKETGTFVKSIALLPLLKKMGITALYLLPISQHSYKYKKGELGSPYAVKDFFALDEELKDPMTGDEMTVEDEFSAFIEGCHILDIRVMIDIIPRTCSRDNNLILTHPYWFYWINLEEVSEYGPPRVESIGQNVKPSEELLPLMYQSENVKSLLKKFTVSPDKYDAVKWREIQTMCAVNPRLNVLDLIEEYMGITTAPAFSDCINDPQAPWEDVTYLRLYLDTPTASKRYMKDINQPPYILNDTIKCNLFQGNEPNEALWSVLADIIPYYQRNFGIDGARIDMGHALPQDLVEMIMRMPRAIDKDFSFIAEELVDLGAAAAKKMGYNMIIGDGFYKEPRWQEHKIHGFIYDSRNLVCPVFAAGEIADSSRLAARYGGKNLVKCATMLNHFMPNGIPFINSGLELYETQPMNTGLDATSEERYRLDINDKYYGKLAFFDKYQLHWNNKDRWEMPGILSNISKIREEYKDTFTNLDNFFPVSCGDWSSPAIALGWIINGKRRCQRDNLILVLANADMSNYRDLYFDLDGIRRESYNASREAYLLYSPNELSRYIYEFDDRWNLKLGFGPGEVKIIKM</sequence>
<dbReference type="OMA" id="QPPWTDV"/>
<evidence type="ECO:0000313" key="2">
    <source>
        <dbReference type="EMBL" id="BAV13147.1"/>
    </source>
</evidence>
<feature type="domain" description="Glycosyl hydrolase family 13 catalytic" evidence="1">
    <location>
        <begin position="125"/>
        <end position="567"/>
    </location>
</feature>
<dbReference type="InterPro" id="IPR006047">
    <property type="entry name" value="GH13_cat_dom"/>
</dbReference>
<dbReference type="PANTHER" id="PTHR10357:SF179">
    <property type="entry name" value="NEUTRAL AND BASIC AMINO ACID TRANSPORT PROTEIN RBAT"/>
    <property type="match status" value="1"/>
</dbReference>
<accession>A0A173MZX6</accession>
<protein>
    <submittedName>
        <fullName evidence="2">Alpha amylase catalytic sub domain</fullName>
    </submittedName>
</protein>
<dbReference type="EMBL" id="AB499248">
    <property type="protein sequence ID" value="BAV13147.1"/>
    <property type="molecule type" value="Genomic_DNA"/>
</dbReference>
<name>A0A173MZX6_CLOCL</name>
<dbReference type="CDD" id="cd11335">
    <property type="entry name" value="AmyAc_MTase_N"/>
    <property type="match status" value="1"/>
</dbReference>
<gene>
    <name evidence="2" type="primary">Amy13C</name>
</gene>
<dbReference type="Gene3D" id="3.20.20.80">
    <property type="entry name" value="Glycosidases"/>
    <property type="match status" value="1"/>
</dbReference>